<evidence type="ECO:0000313" key="4">
    <source>
        <dbReference type="Proteomes" id="UP001597049"/>
    </source>
</evidence>
<organism evidence="3 4">
    <name type="scientific">Psychroflexus salinarum</name>
    <dbReference type="NCBI Taxonomy" id="546024"/>
    <lineage>
        <taxon>Bacteria</taxon>
        <taxon>Pseudomonadati</taxon>
        <taxon>Bacteroidota</taxon>
        <taxon>Flavobacteriia</taxon>
        <taxon>Flavobacteriales</taxon>
        <taxon>Flavobacteriaceae</taxon>
        <taxon>Psychroflexus</taxon>
    </lineage>
</organism>
<dbReference type="EMBL" id="JBHTIV010000002">
    <property type="protein sequence ID" value="MFD0931152.1"/>
    <property type="molecule type" value="Genomic_DNA"/>
</dbReference>
<protein>
    <submittedName>
        <fullName evidence="3">M56 family metallopeptidase</fullName>
    </submittedName>
</protein>
<dbReference type="PANTHER" id="PTHR34978">
    <property type="entry name" value="POSSIBLE SENSOR-TRANSDUCER PROTEIN BLAR"/>
    <property type="match status" value="1"/>
</dbReference>
<feature type="domain" description="Peptidase M56" evidence="2">
    <location>
        <begin position="157"/>
        <end position="233"/>
    </location>
</feature>
<dbReference type="InterPro" id="IPR008756">
    <property type="entry name" value="Peptidase_M56"/>
</dbReference>
<feature type="transmembrane region" description="Helical" evidence="1">
    <location>
        <begin position="6"/>
        <end position="22"/>
    </location>
</feature>
<evidence type="ECO:0000313" key="3">
    <source>
        <dbReference type="EMBL" id="MFD0931152.1"/>
    </source>
</evidence>
<feature type="transmembrane region" description="Helical" evidence="1">
    <location>
        <begin position="173"/>
        <end position="194"/>
    </location>
</feature>
<sequence>MEHFLINSSVCLVVLWVFYKLALENTSFHHCKRFYLIGSLGISFIIPFIIVETLSIPLQDHSLTDFANISPAEATIEKQDSKIDWSHVLIAVYLTGVCMMLWRFVKNIYAFRIKDNDKISRYSSYRLVLRQEIKVPHSFLNSIYVNAYDYKKGLIPEAVLEHEKAHLDQKHSIDILIVELILVLFWFNPIVYLIRYSVKLNHEFMADQTVLKQGFSTTQYQKLILSLASNRYPQAMANTFHFPIIKKRFNIMKTSTSTTSGLIRGLAIIPIITLLIMSCGKQEVKLKATSNFNLPQQIVIFVDDKIDDNKKFLIDSKEYTVDQMIDQLKDYPNANVNLGFKYNEKSIVNIETDQFQSDKSLQNVLDMLIEETKGKPFAEKEIPEYNRLAKKHKAYMDANNTLITWKDETIRMQDIYHSMTMEQRTNNEAWPYLGKGKDIKAGQLPPQ</sequence>
<keyword evidence="1" id="KW-0472">Membrane</keyword>
<gene>
    <name evidence="3" type="ORF">ACFQ0R_00925</name>
</gene>
<dbReference type="PANTHER" id="PTHR34978:SF3">
    <property type="entry name" value="SLR0241 PROTEIN"/>
    <property type="match status" value="1"/>
</dbReference>
<dbReference type="InterPro" id="IPR052173">
    <property type="entry name" value="Beta-lactam_resp_regulator"/>
</dbReference>
<dbReference type="Proteomes" id="UP001597049">
    <property type="component" value="Unassembled WGS sequence"/>
</dbReference>
<name>A0ABW3GRT1_9FLAO</name>
<feature type="transmembrane region" description="Helical" evidence="1">
    <location>
        <begin position="85"/>
        <end position="105"/>
    </location>
</feature>
<proteinExistence type="predicted"/>
<keyword evidence="4" id="KW-1185">Reference proteome</keyword>
<dbReference type="RefSeq" id="WP_379656490.1">
    <property type="nucleotide sequence ID" value="NZ_JBHTIV010000002.1"/>
</dbReference>
<accession>A0ABW3GRT1</accession>
<comment type="caution">
    <text evidence="3">The sequence shown here is derived from an EMBL/GenBank/DDBJ whole genome shotgun (WGS) entry which is preliminary data.</text>
</comment>
<keyword evidence="1" id="KW-1133">Transmembrane helix</keyword>
<evidence type="ECO:0000256" key="1">
    <source>
        <dbReference type="SAM" id="Phobius"/>
    </source>
</evidence>
<feature type="transmembrane region" description="Helical" evidence="1">
    <location>
        <begin position="34"/>
        <end position="56"/>
    </location>
</feature>
<keyword evidence="1" id="KW-0812">Transmembrane</keyword>
<reference evidence="4" key="1">
    <citation type="journal article" date="2019" name="Int. J. Syst. Evol. Microbiol.">
        <title>The Global Catalogue of Microorganisms (GCM) 10K type strain sequencing project: providing services to taxonomists for standard genome sequencing and annotation.</title>
        <authorList>
            <consortium name="The Broad Institute Genomics Platform"/>
            <consortium name="The Broad Institute Genome Sequencing Center for Infectious Disease"/>
            <person name="Wu L."/>
            <person name="Ma J."/>
        </authorList>
    </citation>
    <scope>NUCLEOTIDE SEQUENCE [LARGE SCALE GENOMIC DNA]</scope>
    <source>
        <strain evidence="4">CCUG 56752</strain>
    </source>
</reference>
<dbReference type="CDD" id="cd07341">
    <property type="entry name" value="M56_BlaR1_MecR1_like"/>
    <property type="match status" value="1"/>
</dbReference>
<dbReference type="Pfam" id="PF05569">
    <property type="entry name" value="Peptidase_M56"/>
    <property type="match status" value="1"/>
</dbReference>
<feature type="transmembrane region" description="Helical" evidence="1">
    <location>
        <begin position="262"/>
        <end position="280"/>
    </location>
</feature>
<evidence type="ECO:0000259" key="2">
    <source>
        <dbReference type="Pfam" id="PF05569"/>
    </source>
</evidence>